<evidence type="ECO:0000313" key="2">
    <source>
        <dbReference type="EMBL" id="WVZ58572.1"/>
    </source>
</evidence>
<dbReference type="Proteomes" id="UP001341281">
    <property type="component" value="Chromosome 02"/>
</dbReference>
<dbReference type="EMBL" id="CP144746">
    <property type="protein sequence ID" value="WVZ58572.1"/>
    <property type="molecule type" value="Genomic_DNA"/>
</dbReference>
<accession>A0AAQ3WE18</accession>
<organism evidence="2 3">
    <name type="scientific">Paspalum notatum var. saurae</name>
    <dbReference type="NCBI Taxonomy" id="547442"/>
    <lineage>
        <taxon>Eukaryota</taxon>
        <taxon>Viridiplantae</taxon>
        <taxon>Streptophyta</taxon>
        <taxon>Embryophyta</taxon>
        <taxon>Tracheophyta</taxon>
        <taxon>Spermatophyta</taxon>
        <taxon>Magnoliopsida</taxon>
        <taxon>Liliopsida</taxon>
        <taxon>Poales</taxon>
        <taxon>Poaceae</taxon>
        <taxon>PACMAD clade</taxon>
        <taxon>Panicoideae</taxon>
        <taxon>Andropogonodae</taxon>
        <taxon>Paspaleae</taxon>
        <taxon>Paspalinae</taxon>
        <taxon>Paspalum</taxon>
    </lineage>
</organism>
<evidence type="ECO:0000256" key="1">
    <source>
        <dbReference type="SAM" id="MobiDB-lite"/>
    </source>
</evidence>
<dbReference type="AlphaFoldDB" id="A0AAQ3WE18"/>
<protein>
    <submittedName>
        <fullName evidence="2">Uncharacterized protein</fullName>
    </submittedName>
</protein>
<name>A0AAQ3WE18_PASNO</name>
<reference evidence="2 3" key="1">
    <citation type="submission" date="2024-02" db="EMBL/GenBank/DDBJ databases">
        <title>High-quality chromosome-scale genome assembly of Pensacola bahiagrass (Paspalum notatum Flugge var. saurae).</title>
        <authorList>
            <person name="Vega J.M."/>
            <person name="Podio M."/>
            <person name="Orjuela J."/>
            <person name="Siena L.A."/>
            <person name="Pessino S.C."/>
            <person name="Combes M.C."/>
            <person name="Mariac C."/>
            <person name="Albertini E."/>
            <person name="Pupilli F."/>
            <person name="Ortiz J.P.A."/>
            <person name="Leblanc O."/>
        </authorList>
    </citation>
    <scope>NUCLEOTIDE SEQUENCE [LARGE SCALE GENOMIC DNA]</scope>
    <source>
        <strain evidence="2">R1</strain>
        <tissue evidence="2">Leaf</tissue>
    </source>
</reference>
<evidence type="ECO:0000313" key="3">
    <source>
        <dbReference type="Proteomes" id="UP001341281"/>
    </source>
</evidence>
<gene>
    <name evidence="2" type="ORF">U9M48_008833</name>
</gene>
<proteinExistence type="predicted"/>
<sequence length="91" mass="10157">MPHRTSALGSHPLSSLSALESHRPRRPCHLLHHRSGLRRHPRLVALSPPSSGLKNGRRIRARLQPFSALSCHCSLPLPQPCPSLVLHHRNI</sequence>
<feature type="region of interest" description="Disordered" evidence="1">
    <location>
        <begin position="1"/>
        <end position="27"/>
    </location>
</feature>
<keyword evidence="3" id="KW-1185">Reference proteome</keyword>